<dbReference type="AlphaFoldDB" id="A0A7G9YKL3"/>
<dbReference type="EMBL" id="MT631367">
    <property type="protein sequence ID" value="QNO48946.1"/>
    <property type="molecule type" value="Genomic_DNA"/>
</dbReference>
<evidence type="ECO:0000313" key="1">
    <source>
        <dbReference type="EMBL" id="QNO48547.1"/>
    </source>
</evidence>
<organism evidence="1">
    <name type="scientific">Candidatus Methanogaster sp. ANME-2c ERB4</name>
    <dbReference type="NCBI Taxonomy" id="2759911"/>
    <lineage>
        <taxon>Archaea</taxon>
        <taxon>Methanobacteriati</taxon>
        <taxon>Methanobacteriota</taxon>
        <taxon>Stenosarchaea group</taxon>
        <taxon>Methanomicrobia</taxon>
        <taxon>Methanosarcinales</taxon>
        <taxon>ANME-2 cluster</taxon>
        <taxon>Candidatus Methanogasteraceae</taxon>
        <taxon>Candidatus Methanogaster</taxon>
    </lineage>
</organism>
<protein>
    <submittedName>
        <fullName evidence="1">Uncharacterized protein</fullName>
    </submittedName>
</protein>
<sequence>MSGLKWWKVLLIIFIIIFVIRTEDYYYGGPNSGGISVFDVNESVARNGTVIQLTEQDFREHPVLTEVIKGEKPLSRMLRRDGVIADRKELKYLQHRFVVNMSNLTEEKYVEYEGKYYELMTYAR</sequence>
<reference evidence="1" key="1">
    <citation type="submission" date="2020-06" db="EMBL/GenBank/DDBJ databases">
        <title>Unique genomic features of the anaerobic methanotrophic archaea.</title>
        <authorList>
            <person name="Chadwick G.L."/>
            <person name="Skennerton C.T."/>
            <person name="Laso-Perez R."/>
            <person name="Leu A.O."/>
            <person name="Speth D.R."/>
            <person name="Yu H."/>
            <person name="Morgan-Lang C."/>
            <person name="Hatzenpichler R."/>
            <person name="Goudeau D."/>
            <person name="Malmstrom R."/>
            <person name="Brazelton W.J."/>
            <person name="Woyke T."/>
            <person name="Hallam S.J."/>
            <person name="Tyson G.W."/>
            <person name="Wegener G."/>
            <person name="Boetius A."/>
            <person name="Orphan V."/>
        </authorList>
    </citation>
    <scope>NUCLEOTIDE SEQUENCE</scope>
</reference>
<accession>A0A7G9YKL3</accession>
<evidence type="ECO:0000313" key="2">
    <source>
        <dbReference type="EMBL" id="QNO48946.1"/>
    </source>
</evidence>
<gene>
    <name evidence="1" type="ORF">JAJEHNPH_00006</name>
    <name evidence="2" type="ORF">OEPDFBKK_00022</name>
</gene>
<dbReference type="EMBL" id="MT631354">
    <property type="protein sequence ID" value="QNO48547.1"/>
    <property type="molecule type" value="Genomic_DNA"/>
</dbReference>
<proteinExistence type="predicted"/>
<name>A0A7G9YKL3_9EURY</name>